<dbReference type="Gene3D" id="3.30.70.330">
    <property type="match status" value="1"/>
</dbReference>
<dbReference type="InterPro" id="IPR000504">
    <property type="entry name" value="RRM_dom"/>
</dbReference>
<organism evidence="1">
    <name type="scientific">Zea mays</name>
    <name type="common">Maize</name>
    <dbReference type="NCBI Taxonomy" id="4577"/>
    <lineage>
        <taxon>Eukaryota</taxon>
        <taxon>Viridiplantae</taxon>
        <taxon>Streptophyta</taxon>
        <taxon>Embryophyta</taxon>
        <taxon>Tracheophyta</taxon>
        <taxon>Spermatophyta</taxon>
        <taxon>Magnoliopsida</taxon>
        <taxon>Liliopsida</taxon>
        <taxon>Poales</taxon>
        <taxon>Poaceae</taxon>
        <taxon>PACMAD clade</taxon>
        <taxon>Panicoideae</taxon>
        <taxon>Andropogonodae</taxon>
        <taxon>Andropogoneae</taxon>
        <taxon>Tripsacinae</taxon>
        <taxon>Zea</taxon>
    </lineage>
</organism>
<dbReference type="InParanoid" id="A0A1D6EFB6"/>
<dbReference type="Gene3D" id="1.10.8.60">
    <property type="match status" value="1"/>
</dbReference>
<accession>A0A1D6EFB6</accession>
<evidence type="ECO:0000313" key="1">
    <source>
        <dbReference type="EMBL" id="ONM18886.1"/>
    </source>
</evidence>
<dbReference type="STRING" id="4577.A0A1D6EFB6"/>
<name>A0A1D6EFB6_MAIZE</name>
<gene>
    <name evidence="1" type="ORF">ZEAMMB73_Zm00001d004425</name>
</gene>
<proteinExistence type="predicted"/>
<dbReference type="EMBL" id="CM007648">
    <property type="protein sequence ID" value="ONM18886.1"/>
    <property type="molecule type" value="Genomic_DNA"/>
</dbReference>
<dbReference type="AlphaFoldDB" id="A0A1D6EFB6"/>
<dbReference type="SUPFAM" id="SSF54928">
    <property type="entry name" value="RNA-binding domain, RBD"/>
    <property type="match status" value="1"/>
</dbReference>
<dbReference type="GO" id="GO:0003723">
    <property type="term" value="F:RNA binding"/>
    <property type="evidence" value="ECO:0007669"/>
    <property type="project" value="InterPro"/>
</dbReference>
<dbReference type="InterPro" id="IPR035979">
    <property type="entry name" value="RBD_domain_sf"/>
</dbReference>
<dbReference type="Pfam" id="PF00076">
    <property type="entry name" value="RRM_1"/>
    <property type="match status" value="1"/>
</dbReference>
<dbReference type="InterPro" id="IPR012677">
    <property type="entry name" value="Nucleotide-bd_a/b_plait_sf"/>
</dbReference>
<protein>
    <submittedName>
        <fullName evidence="1">Serine/arginine-rich splicing factor RS31A</fullName>
    </submittedName>
</protein>
<dbReference type="SMR" id="A0A1D6EFB6"/>
<reference evidence="1" key="1">
    <citation type="submission" date="2015-12" db="EMBL/GenBank/DDBJ databases">
        <title>Update maize B73 reference genome by single molecule sequencing technologies.</title>
        <authorList>
            <consortium name="Maize Genome Sequencing Project"/>
            <person name="Ware D."/>
        </authorList>
    </citation>
    <scope>NUCLEOTIDE SEQUENCE [LARGE SCALE GENOMIC DNA]</scope>
    <source>
        <tissue evidence="1">Seedling</tissue>
    </source>
</reference>
<sequence>MRPIFVGNLDYDTRHSELDRLFYRYGRVERIDMKSAIDGFDIGQGKFTCDCRERYSGSDLRALCEEAAMMPTRELDPHNILTVKANQVRPQLAETEVAHIGQVALVTQPKWLETSMEPKYAY</sequence>